<evidence type="ECO:0000256" key="5">
    <source>
        <dbReference type="ARBA" id="ARBA00023159"/>
    </source>
</evidence>
<evidence type="ECO:0000259" key="12">
    <source>
        <dbReference type="Pfam" id="PF20452"/>
    </source>
</evidence>
<accession>A0A9Q0HK47</accession>
<dbReference type="Pfam" id="PF07887">
    <property type="entry name" value="Calmodulin_bind"/>
    <property type="match status" value="1"/>
</dbReference>
<feature type="domain" description="Calmodulin binding protein central" evidence="11">
    <location>
        <begin position="261"/>
        <end position="320"/>
    </location>
</feature>
<evidence type="ECO:0000256" key="6">
    <source>
        <dbReference type="ARBA" id="ARBA00023163"/>
    </source>
</evidence>
<dbReference type="InterPro" id="IPR046830">
    <property type="entry name" value="Calmod_bind_M"/>
</dbReference>
<keyword evidence="7" id="KW-0539">Nucleus</keyword>
<evidence type="ECO:0000256" key="8">
    <source>
        <dbReference type="SAM" id="Coils"/>
    </source>
</evidence>
<comment type="similarity">
    <text evidence="2">Belongs to the plant ACBP60 protein family.</text>
</comment>
<evidence type="ECO:0000256" key="1">
    <source>
        <dbReference type="ARBA" id="ARBA00004123"/>
    </source>
</evidence>
<dbReference type="GO" id="GO:0043565">
    <property type="term" value="F:sequence-specific DNA binding"/>
    <property type="evidence" value="ECO:0007669"/>
    <property type="project" value="TreeGrafter"/>
</dbReference>
<dbReference type="InterPro" id="IPR012416">
    <property type="entry name" value="CBP60"/>
</dbReference>
<dbReference type="InterPro" id="IPR046829">
    <property type="entry name" value="Calmod_bind_C"/>
</dbReference>
<keyword evidence="5" id="KW-0010">Activator</keyword>
<keyword evidence="6" id="KW-0804">Transcription</keyword>
<evidence type="ECO:0000259" key="11">
    <source>
        <dbReference type="Pfam" id="PF20451"/>
    </source>
</evidence>
<keyword evidence="4" id="KW-0238">DNA-binding</keyword>
<keyword evidence="8" id="KW-0175">Coiled coil</keyword>
<dbReference type="GO" id="GO:0005634">
    <property type="term" value="C:nucleus"/>
    <property type="evidence" value="ECO:0007669"/>
    <property type="project" value="UniProtKB-SubCell"/>
</dbReference>
<dbReference type="Proteomes" id="UP001151287">
    <property type="component" value="Unassembled WGS sequence"/>
</dbReference>
<dbReference type="PANTHER" id="PTHR31713:SF47">
    <property type="entry name" value="PROTEIN, PUTATIVE, EXPRESSED-RELATED"/>
    <property type="match status" value="1"/>
</dbReference>
<dbReference type="Pfam" id="PF20452">
    <property type="entry name" value="Calmod_bind_C"/>
    <property type="match status" value="1"/>
</dbReference>
<dbReference type="OrthoDB" id="692126at2759"/>
<comment type="subcellular location">
    <subcellularLocation>
        <location evidence="1">Nucleus</location>
    </subcellularLocation>
</comment>
<sequence length="514" mass="58628">MVGKGNFHPFKDAAGSSRPSKSRGWTPCFPENTTAPSIQQVLEHLIREVNCKIEELQAKMHGMDSKIDELVRKLYILRNPIILENPTDEILTTREPVSHGRYDVRIIGNMKKRVYTCCKVKGQDGKLLVAAIYYNGEKILSGPLAFARFEVLVLEGNFNTNDQESWTIDEFQGSLVKARKEVGSILVHDYRSQFSNGEAVLDGLNFKDNSSWAAEKKWRLGIRVLGSFNVRVQEAISSPFRVLDRHGKASEKPNTPSLEDRVECLQKVGIKRSLTLKKNKIYTVKDFLQLYHMNQTWLRKILGIKSEDESWKTMIRHAKKSDAGSNLYSYQKKNGVLFFNCVYEVVGAEFQNRYIPFDKLRDSKKVLVNKWRKTFYKNIKTQYLEPDFKILNEQPVPIECNFTGNSTDDIAAQCDQTAGLQNTQSANIILAFSDVSMPNNGRDADKNMASDHNTTQYCNAIPDETESHVQEQEGSFVGLNLNLELYSTSQKEYLVDSVEESCHVMIYNNNNNNN</sequence>
<keyword evidence="3" id="KW-0805">Transcription regulation</keyword>
<dbReference type="Pfam" id="PF20451">
    <property type="entry name" value="Calmod_bind_M"/>
    <property type="match status" value="1"/>
</dbReference>
<dbReference type="GO" id="GO:0005516">
    <property type="term" value="F:calmodulin binding"/>
    <property type="evidence" value="ECO:0007669"/>
    <property type="project" value="InterPro"/>
</dbReference>
<protein>
    <submittedName>
        <fullName evidence="13">Uncharacterized protein</fullName>
    </submittedName>
</protein>
<name>A0A9Q0HK47_9POAL</name>
<evidence type="ECO:0000256" key="2">
    <source>
        <dbReference type="ARBA" id="ARBA00007214"/>
    </source>
</evidence>
<evidence type="ECO:0000256" key="3">
    <source>
        <dbReference type="ARBA" id="ARBA00023015"/>
    </source>
</evidence>
<feature type="coiled-coil region" evidence="8">
    <location>
        <begin position="39"/>
        <end position="73"/>
    </location>
</feature>
<evidence type="ECO:0000259" key="10">
    <source>
        <dbReference type="Pfam" id="PF07887"/>
    </source>
</evidence>
<keyword evidence="14" id="KW-1185">Reference proteome</keyword>
<evidence type="ECO:0000256" key="9">
    <source>
        <dbReference type="SAM" id="MobiDB-lite"/>
    </source>
</evidence>
<feature type="domain" description="Calmodulin binding protein-like N-terminal" evidence="10">
    <location>
        <begin position="108"/>
        <end position="244"/>
    </location>
</feature>
<evidence type="ECO:0000313" key="14">
    <source>
        <dbReference type="Proteomes" id="UP001151287"/>
    </source>
</evidence>
<dbReference type="InterPro" id="IPR046831">
    <property type="entry name" value="Calmodulin_bind_N"/>
</dbReference>
<dbReference type="GO" id="GO:0003700">
    <property type="term" value="F:DNA-binding transcription factor activity"/>
    <property type="evidence" value="ECO:0007669"/>
    <property type="project" value="TreeGrafter"/>
</dbReference>
<dbReference type="PANTHER" id="PTHR31713">
    <property type="entry name" value="OS02G0177800 PROTEIN"/>
    <property type="match status" value="1"/>
</dbReference>
<evidence type="ECO:0000256" key="4">
    <source>
        <dbReference type="ARBA" id="ARBA00023125"/>
    </source>
</evidence>
<reference evidence="13" key="1">
    <citation type="journal article" date="2022" name="Cell">
        <title>Repeat-based holocentromeres influence genome architecture and karyotype evolution.</title>
        <authorList>
            <person name="Hofstatter P.G."/>
            <person name="Thangavel G."/>
            <person name="Lux T."/>
            <person name="Neumann P."/>
            <person name="Vondrak T."/>
            <person name="Novak P."/>
            <person name="Zhang M."/>
            <person name="Costa L."/>
            <person name="Castellani M."/>
            <person name="Scott A."/>
            <person name="Toegelov H."/>
            <person name="Fuchs J."/>
            <person name="Mata-Sucre Y."/>
            <person name="Dias Y."/>
            <person name="Vanzela A.L.L."/>
            <person name="Huettel B."/>
            <person name="Almeida C.C.S."/>
            <person name="Simkova H."/>
            <person name="Souza G."/>
            <person name="Pedrosa-Harand A."/>
            <person name="Macas J."/>
            <person name="Mayer K.F.X."/>
            <person name="Houben A."/>
            <person name="Marques A."/>
        </authorList>
    </citation>
    <scope>NUCLEOTIDE SEQUENCE</scope>
    <source>
        <strain evidence="13">RhyBre1mFocal</strain>
    </source>
</reference>
<feature type="domain" description="Calmodulin binding protein C-terminal" evidence="12">
    <location>
        <begin position="327"/>
        <end position="379"/>
    </location>
</feature>
<evidence type="ECO:0000313" key="13">
    <source>
        <dbReference type="EMBL" id="KAJ1689186.1"/>
    </source>
</evidence>
<dbReference type="EMBL" id="JAMQYH010000004">
    <property type="protein sequence ID" value="KAJ1689186.1"/>
    <property type="molecule type" value="Genomic_DNA"/>
</dbReference>
<proteinExistence type="inferred from homology"/>
<dbReference type="GO" id="GO:0080142">
    <property type="term" value="P:regulation of salicylic acid biosynthetic process"/>
    <property type="evidence" value="ECO:0007669"/>
    <property type="project" value="TreeGrafter"/>
</dbReference>
<evidence type="ECO:0000256" key="7">
    <source>
        <dbReference type="ARBA" id="ARBA00023242"/>
    </source>
</evidence>
<organism evidence="13 14">
    <name type="scientific">Rhynchospora breviuscula</name>
    <dbReference type="NCBI Taxonomy" id="2022672"/>
    <lineage>
        <taxon>Eukaryota</taxon>
        <taxon>Viridiplantae</taxon>
        <taxon>Streptophyta</taxon>
        <taxon>Embryophyta</taxon>
        <taxon>Tracheophyta</taxon>
        <taxon>Spermatophyta</taxon>
        <taxon>Magnoliopsida</taxon>
        <taxon>Liliopsida</taxon>
        <taxon>Poales</taxon>
        <taxon>Cyperaceae</taxon>
        <taxon>Cyperoideae</taxon>
        <taxon>Rhynchosporeae</taxon>
        <taxon>Rhynchospora</taxon>
    </lineage>
</organism>
<dbReference type="AlphaFoldDB" id="A0A9Q0HK47"/>
<comment type="caution">
    <text evidence="13">The sequence shown here is derived from an EMBL/GenBank/DDBJ whole genome shotgun (WGS) entry which is preliminary data.</text>
</comment>
<feature type="region of interest" description="Disordered" evidence="9">
    <location>
        <begin position="1"/>
        <end position="29"/>
    </location>
</feature>
<gene>
    <name evidence="13" type="ORF">LUZ63_013341</name>
</gene>